<keyword evidence="3" id="KW-1185">Reference proteome</keyword>
<feature type="transmembrane region" description="Helical" evidence="1">
    <location>
        <begin position="12"/>
        <end position="32"/>
    </location>
</feature>
<dbReference type="HOGENOM" id="CLU_2686044_0_0_3"/>
<dbReference type="STRING" id="111780.Sta7437_3685"/>
<dbReference type="KEGG" id="scs:Sta7437_3685"/>
<accession>K9XYH6</accession>
<sequence>MNIKLSNTGRPLHRTWIRLLPYTTFGALLISLKSAHSLSAILIIYSLLMGVQLSAIAIYLIGSKLIARNQKKEN</sequence>
<keyword evidence="1" id="KW-0812">Transmembrane</keyword>
<organism evidence="2 3">
    <name type="scientific">Stanieria cyanosphaera (strain ATCC 29371 / PCC 7437)</name>
    <dbReference type="NCBI Taxonomy" id="111780"/>
    <lineage>
        <taxon>Bacteria</taxon>
        <taxon>Bacillati</taxon>
        <taxon>Cyanobacteriota</taxon>
        <taxon>Cyanophyceae</taxon>
        <taxon>Pleurocapsales</taxon>
        <taxon>Dermocarpellaceae</taxon>
        <taxon>Stanieria</taxon>
    </lineage>
</organism>
<evidence type="ECO:0000256" key="1">
    <source>
        <dbReference type="SAM" id="Phobius"/>
    </source>
</evidence>
<dbReference type="RefSeq" id="WP_015194842.1">
    <property type="nucleotide sequence ID" value="NC_019748.1"/>
</dbReference>
<evidence type="ECO:0000313" key="2">
    <source>
        <dbReference type="EMBL" id="AFZ37181.1"/>
    </source>
</evidence>
<dbReference type="Proteomes" id="UP000010473">
    <property type="component" value="Chromosome"/>
</dbReference>
<proteinExistence type="predicted"/>
<dbReference type="EMBL" id="CP003653">
    <property type="protein sequence ID" value="AFZ37181.1"/>
    <property type="molecule type" value="Genomic_DNA"/>
</dbReference>
<keyword evidence="1" id="KW-0472">Membrane</keyword>
<gene>
    <name evidence="2" type="ordered locus">Sta7437_3685</name>
</gene>
<keyword evidence="1" id="KW-1133">Transmembrane helix</keyword>
<reference evidence="3" key="1">
    <citation type="journal article" date="2013" name="Proc. Natl. Acad. Sci. U.S.A.">
        <title>Improving the coverage of the cyanobacterial phylum using diversity-driven genome sequencing.</title>
        <authorList>
            <person name="Shih P.M."/>
            <person name="Wu D."/>
            <person name="Latifi A."/>
            <person name="Axen S.D."/>
            <person name="Fewer D.P."/>
            <person name="Talla E."/>
            <person name="Calteau A."/>
            <person name="Cai F."/>
            <person name="Tandeau de Marsac N."/>
            <person name="Rippka R."/>
            <person name="Herdman M."/>
            <person name="Sivonen K."/>
            <person name="Coursin T."/>
            <person name="Laurent T."/>
            <person name="Goodwin L."/>
            <person name="Nolan M."/>
            <person name="Davenport K.W."/>
            <person name="Han C.S."/>
            <person name="Rubin E.M."/>
            <person name="Eisen J.A."/>
            <person name="Woyke T."/>
            <person name="Gugger M."/>
            <person name="Kerfeld C.A."/>
        </authorList>
    </citation>
    <scope>NUCLEOTIDE SEQUENCE [LARGE SCALE GENOMIC DNA]</scope>
    <source>
        <strain evidence="3">ATCC 29371 / PCC 7437</strain>
    </source>
</reference>
<name>K9XYH6_STAC7</name>
<feature type="transmembrane region" description="Helical" evidence="1">
    <location>
        <begin position="38"/>
        <end position="62"/>
    </location>
</feature>
<protein>
    <submittedName>
        <fullName evidence="2">Uncharacterized protein</fullName>
    </submittedName>
</protein>
<evidence type="ECO:0000313" key="3">
    <source>
        <dbReference type="Proteomes" id="UP000010473"/>
    </source>
</evidence>
<dbReference type="AlphaFoldDB" id="K9XYH6"/>